<sequence>MAVTAAQLIHEVYDGAQSWAHGERQQAFAYLFDVVENIALMSALGAAVASGSGIPAVQVPEFVSSLQAVELPDGATRLWKPDLSPFAHDIVLPKGLQPDELGLYHWQGKQWLPVDGQTYSVKPAATDGDYLIEHPTRTNSYQPALR</sequence>
<comment type="caution">
    <text evidence="1">The sequence shown here is derived from an EMBL/GenBank/DDBJ whole genome shotgun (WGS) entry which is preliminary data.</text>
</comment>
<dbReference type="AlphaFoldDB" id="A0A3M2VE51"/>
<proteinExistence type="predicted"/>
<dbReference type="Proteomes" id="UP000282378">
    <property type="component" value="Unassembled WGS sequence"/>
</dbReference>
<name>A0A3M2VE51_PSEYM</name>
<dbReference type="EMBL" id="RBNL01004186">
    <property type="protein sequence ID" value="RML37569.1"/>
    <property type="molecule type" value="Genomic_DNA"/>
</dbReference>
<evidence type="ECO:0000313" key="2">
    <source>
        <dbReference type="Proteomes" id="UP000282378"/>
    </source>
</evidence>
<organism evidence="1 2">
    <name type="scientific">Pseudomonas syringae pv. maculicola</name>
    <dbReference type="NCBI Taxonomy" id="59511"/>
    <lineage>
        <taxon>Bacteria</taxon>
        <taxon>Pseudomonadati</taxon>
        <taxon>Pseudomonadota</taxon>
        <taxon>Gammaproteobacteria</taxon>
        <taxon>Pseudomonadales</taxon>
        <taxon>Pseudomonadaceae</taxon>
        <taxon>Pseudomonas</taxon>
    </lineage>
</organism>
<accession>A0A3M2VE51</accession>
<evidence type="ECO:0000313" key="1">
    <source>
        <dbReference type="EMBL" id="RML37569.1"/>
    </source>
</evidence>
<gene>
    <name evidence="1" type="ORF">APX70_08317</name>
</gene>
<feature type="non-terminal residue" evidence="1">
    <location>
        <position position="146"/>
    </location>
</feature>
<protein>
    <submittedName>
        <fullName evidence="1">Leucine-rich repeat domain protein</fullName>
    </submittedName>
</protein>
<reference evidence="1 2" key="1">
    <citation type="submission" date="2018-08" db="EMBL/GenBank/DDBJ databases">
        <title>Recombination of ecologically and evolutionarily significant loci maintains genetic cohesion in the Pseudomonas syringae species complex.</title>
        <authorList>
            <person name="Dillon M."/>
            <person name="Thakur S."/>
            <person name="Almeida R.N.D."/>
            <person name="Weir B.S."/>
            <person name="Guttman D.S."/>
        </authorList>
    </citation>
    <scope>NUCLEOTIDE SEQUENCE [LARGE SCALE GENOMIC DNA]</scope>
    <source>
        <strain evidence="1 2">88_10</strain>
    </source>
</reference>